<evidence type="ECO:0000313" key="2">
    <source>
        <dbReference type="EMBL" id="EEN83812.1"/>
    </source>
</evidence>
<dbReference type="AlphaFoldDB" id="C3J7M7"/>
<gene>
    <name evidence="2" type="ORF">POREN0001_0075</name>
</gene>
<dbReference type="InterPro" id="IPR001509">
    <property type="entry name" value="Epimerase_deHydtase"/>
</dbReference>
<sequence>MQEEGQYKERLLITGATGFIGKYILEKAIELGFDVWVAVRKESARERFEGLPIHLLEVDFYSVDQMAQQFAKIPLSLSTEAPFRYVIHNAGLTKTPHKKEFQEVNAEHTRRLLEALERMPALPERFVLMSSMGSYGKNRSHHPLDASMPHEPNTLYGKSKLLAEHYVRQSDFRYTILNPTGVYGFGDQDYWLSIDTMKKGWSFLSGRKHQQLSFVYVRDLVQALFLVMTHPEAEGRNYLVSDGQTYDDHDFTLFASKHIHRKVHEVRVPLSIIYIACILGELYGKLTGHPIALNLDKYPILKQRNWQCNIAPLLALGYRPQYDLAKGLDESFALAKERGVH</sequence>
<evidence type="ECO:0000259" key="1">
    <source>
        <dbReference type="Pfam" id="PF01370"/>
    </source>
</evidence>
<dbReference type="eggNOG" id="COG0451">
    <property type="taxonomic scope" value="Bacteria"/>
</dbReference>
<dbReference type="InterPro" id="IPR036291">
    <property type="entry name" value="NAD(P)-bd_dom_sf"/>
</dbReference>
<organism evidence="2 3">
    <name type="scientific">Porphyromonas endodontalis (strain ATCC 35406 / DSM 24491 / JCM 8526 / CCUG 16442 / BCRC 14492 / NCTC 13058 / HG 370)</name>
    <name type="common">Bacteroides endodontalis</name>
    <dbReference type="NCBI Taxonomy" id="553175"/>
    <lineage>
        <taxon>Bacteria</taxon>
        <taxon>Pseudomonadati</taxon>
        <taxon>Bacteroidota</taxon>
        <taxon>Bacteroidia</taxon>
        <taxon>Bacteroidales</taxon>
        <taxon>Porphyromonadaceae</taxon>
        <taxon>Porphyromonas</taxon>
    </lineage>
</organism>
<feature type="domain" description="NAD-dependent epimerase/dehydratase" evidence="1">
    <location>
        <begin position="12"/>
        <end position="238"/>
    </location>
</feature>
<dbReference type="EMBL" id="ACNN01000004">
    <property type="protein sequence ID" value="EEN83812.1"/>
    <property type="molecule type" value="Genomic_DNA"/>
</dbReference>
<name>C3J7M7_POREA</name>
<dbReference type="STRING" id="553175.POREN0001_0075"/>
<dbReference type="PANTHER" id="PTHR43245:SF58">
    <property type="entry name" value="BLL5923 PROTEIN"/>
    <property type="match status" value="1"/>
</dbReference>
<dbReference type="InterPro" id="IPR050177">
    <property type="entry name" value="Lipid_A_modif_metabolic_enz"/>
</dbReference>
<reference evidence="2 3" key="1">
    <citation type="submission" date="2009-04" db="EMBL/GenBank/DDBJ databases">
        <authorList>
            <person name="Sebastian Y."/>
            <person name="Madupu R."/>
            <person name="Durkin A.S."/>
            <person name="Torralba M."/>
            <person name="Methe B."/>
            <person name="Sutton G.G."/>
            <person name="Strausberg R.L."/>
            <person name="Nelson K.E."/>
        </authorList>
    </citation>
    <scope>NUCLEOTIDE SEQUENCE [LARGE SCALE GENOMIC DNA]</scope>
    <source>
        <strain evidence="3">ATCC 35406 / BCRC 14492 / JCM 8526 / NCTC 13058 / HG 370</strain>
    </source>
</reference>
<evidence type="ECO:0000313" key="3">
    <source>
        <dbReference type="Proteomes" id="UP000004295"/>
    </source>
</evidence>
<dbReference type="Pfam" id="PF01370">
    <property type="entry name" value="Epimerase"/>
    <property type="match status" value="1"/>
</dbReference>
<accession>C3J7M7</accession>
<keyword evidence="3" id="KW-1185">Reference proteome</keyword>
<dbReference type="SUPFAM" id="SSF51735">
    <property type="entry name" value="NAD(P)-binding Rossmann-fold domains"/>
    <property type="match status" value="1"/>
</dbReference>
<comment type="caution">
    <text evidence="2">The sequence shown here is derived from an EMBL/GenBank/DDBJ whole genome shotgun (WGS) entry which is preliminary data.</text>
</comment>
<proteinExistence type="predicted"/>
<dbReference type="Gene3D" id="3.40.50.720">
    <property type="entry name" value="NAD(P)-binding Rossmann-like Domain"/>
    <property type="match status" value="1"/>
</dbReference>
<dbReference type="Proteomes" id="UP000004295">
    <property type="component" value="Unassembled WGS sequence"/>
</dbReference>
<dbReference type="PANTHER" id="PTHR43245">
    <property type="entry name" value="BIFUNCTIONAL POLYMYXIN RESISTANCE PROTEIN ARNA"/>
    <property type="match status" value="1"/>
</dbReference>
<protein>
    <submittedName>
        <fullName evidence="2">NAD dependent epimerase/dehydratase family protein</fullName>
    </submittedName>
</protein>